<accession>A0A1G6GJC3</accession>
<evidence type="ECO:0000313" key="1">
    <source>
        <dbReference type="EMBL" id="SDB82122.1"/>
    </source>
</evidence>
<dbReference type="STRING" id="1612202.SAMN05421734_101174"/>
<evidence type="ECO:0000313" key="2">
    <source>
        <dbReference type="Proteomes" id="UP000242949"/>
    </source>
</evidence>
<dbReference type="AlphaFoldDB" id="A0A1G6GJC3"/>
<dbReference type="EMBL" id="FMYI01000001">
    <property type="protein sequence ID" value="SDB82122.1"/>
    <property type="molecule type" value="Genomic_DNA"/>
</dbReference>
<sequence length="60" mass="7211">MTSQEKTIQELLKQVDELQKKLNIKPAPMKEGTGGRLFIDPNNQEQWEWYHNDEEYDFDL</sequence>
<organism evidence="1 2">
    <name type="scientific">Pelagirhabdus alkalitolerans</name>
    <dbReference type="NCBI Taxonomy" id="1612202"/>
    <lineage>
        <taxon>Bacteria</taxon>
        <taxon>Bacillati</taxon>
        <taxon>Bacillota</taxon>
        <taxon>Bacilli</taxon>
        <taxon>Bacillales</taxon>
        <taxon>Bacillaceae</taxon>
        <taxon>Pelagirhabdus</taxon>
    </lineage>
</organism>
<protein>
    <submittedName>
        <fullName evidence="1">Uncharacterized protein</fullName>
    </submittedName>
</protein>
<name>A0A1G6GJC3_9BACI</name>
<dbReference type="Proteomes" id="UP000242949">
    <property type="component" value="Unassembled WGS sequence"/>
</dbReference>
<dbReference type="RefSeq" id="WP_090791890.1">
    <property type="nucleotide sequence ID" value="NZ_FMYI01000001.1"/>
</dbReference>
<proteinExistence type="predicted"/>
<reference evidence="2" key="1">
    <citation type="submission" date="2016-09" db="EMBL/GenBank/DDBJ databases">
        <authorList>
            <person name="Varghese N."/>
            <person name="Submissions S."/>
        </authorList>
    </citation>
    <scope>NUCLEOTIDE SEQUENCE [LARGE SCALE GENOMIC DNA]</scope>
    <source>
        <strain evidence="2">S5</strain>
    </source>
</reference>
<keyword evidence="2" id="KW-1185">Reference proteome</keyword>
<gene>
    <name evidence="1" type="ORF">SAMN05421734_101174</name>
</gene>